<dbReference type="EMBL" id="CAJHIA010000013">
    <property type="protein sequence ID" value="CAD6444852.1"/>
    <property type="molecule type" value="Genomic_DNA"/>
</dbReference>
<accession>A0A8H2VU18</accession>
<dbReference type="PANTHER" id="PTHR47805:SF1">
    <property type="entry name" value="SAGA-ASSOCIATED FACTOR 73"/>
    <property type="match status" value="1"/>
</dbReference>
<feature type="compositionally biased region" description="Basic and acidic residues" evidence="1">
    <location>
        <begin position="153"/>
        <end position="163"/>
    </location>
</feature>
<feature type="compositionally biased region" description="Basic and acidic residues" evidence="1">
    <location>
        <begin position="198"/>
        <end position="217"/>
    </location>
</feature>
<feature type="region of interest" description="Disordered" evidence="1">
    <location>
        <begin position="1"/>
        <end position="78"/>
    </location>
</feature>
<dbReference type="PROSITE" id="PS51505">
    <property type="entry name" value="SCA7"/>
    <property type="match status" value="1"/>
</dbReference>
<dbReference type="GO" id="GO:0031048">
    <property type="term" value="P:regulatory ncRNA-mediated heterochromatin formation"/>
    <property type="evidence" value="ECO:0007669"/>
    <property type="project" value="TreeGrafter"/>
</dbReference>
<name>A0A8H2VU18_9HELO</name>
<evidence type="ECO:0000256" key="1">
    <source>
        <dbReference type="SAM" id="MobiDB-lite"/>
    </source>
</evidence>
<proteinExistence type="predicted"/>
<feature type="domain" description="SCA7" evidence="2">
    <location>
        <begin position="219"/>
        <end position="284"/>
    </location>
</feature>
<dbReference type="InterPro" id="IPR013243">
    <property type="entry name" value="SCA7_dom"/>
</dbReference>
<dbReference type="PANTHER" id="PTHR47805">
    <property type="entry name" value="SAGA-ASSOCIATED FACTOR 73"/>
    <property type="match status" value="1"/>
</dbReference>
<dbReference type="AlphaFoldDB" id="A0A8H2VU18"/>
<evidence type="ECO:0000313" key="4">
    <source>
        <dbReference type="Proteomes" id="UP000624404"/>
    </source>
</evidence>
<comment type="caution">
    <text evidence="3">The sequence shown here is derived from an EMBL/GenBank/DDBJ whole genome shotgun (WGS) entry which is preliminary data.</text>
</comment>
<dbReference type="GO" id="GO:0000124">
    <property type="term" value="C:SAGA complex"/>
    <property type="evidence" value="ECO:0007669"/>
    <property type="project" value="InterPro"/>
</dbReference>
<feature type="compositionally biased region" description="Basic residues" evidence="1">
    <location>
        <begin position="35"/>
        <end position="45"/>
    </location>
</feature>
<organism evidence="3 4">
    <name type="scientific">Sclerotinia trifoliorum</name>
    <dbReference type="NCBI Taxonomy" id="28548"/>
    <lineage>
        <taxon>Eukaryota</taxon>
        <taxon>Fungi</taxon>
        <taxon>Dikarya</taxon>
        <taxon>Ascomycota</taxon>
        <taxon>Pezizomycotina</taxon>
        <taxon>Leotiomycetes</taxon>
        <taxon>Helotiales</taxon>
        <taxon>Sclerotiniaceae</taxon>
        <taxon>Sclerotinia</taxon>
    </lineage>
</organism>
<sequence length="425" mass="45898">MASSRVSVASDDDTTIKVAPKRERRGVDKLLGNIKLKKQPPKHNKPGNWREGSIIDVDEKKKGTDTPSTTISSPGPVVNMLDDSALETFATGRPLEDSPDLQVCKHCKKSVLKSATEKHVKACLNAKRLKLLKKKEAKEARDKVKKKLSSKGVDGDGDTKMGSDDDDDDDEKAPGGFKSSKKGAGKNNGDAKGKKRKADGEGEKGPKQKKKKEEPKPKAPKPKGPVDVERQCGVLKDGVPCARSLTCKSHSMGAKRAVPGRTLPYDMLLSQYQKKNQAKQQKAAIDANAPLEDEDLLNGPIDSDEELLAVQSGLANWNPQPLVPPLIQYPIQYRYRDERLWEQLHNATNGFTLNICKVKGLGAQKAGIENGENDGDEIMGGMGDGTNGNGSSEMGLGIVGPAVRRPSGFVLQGVPQRKQSMAGRA</sequence>
<evidence type="ECO:0000313" key="3">
    <source>
        <dbReference type="EMBL" id="CAD6444852.1"/>
    </source>
</evidence>
<reference evidence="3" key="1">
    <citation type="submission" date="2020-10" db="EMBL/GenBank/DDBJ databases">
        <authorList>
            <person name="Kusch S."/>
        </authorList>
    </citation>
    <scope>NUCLEOTIDE SEQUENCE</scope>
    <source>
        <strain evidence="3">SwB9</strain>
    </source>
</reference>
<dbReference type="OrthoDB" id="21678at2759"/>
<dbReference type="GO" id="GO:1904802">
    <property type="term" value="P:RITS complex assembly"/>
    <property type="evidence" value="ECO:0007669"/>
    <property type="project" value="TreeGrafter"/>
</dbReference>
<dbReference type="Proteomes" id="UP000624404">
    <property type="component" value="Unassembled WGS sequence"/>
</dbReference>
<dbReference type="GO" id="GO:0006357">
    <property type="term" value="P:regulation of transcription by RNA polymerase II"/>
    <property type="evidence" value="ECO:0007669"/>
    <property type="project" value="TreeGrafter"/>
</dbReference>
<protein>
    <submittedName>
        <fullName evidence="3">Cb8bafe8-6a00-4810-88c1-57d19072a576</fullName>
    </submittedName>
</protein>
<gene>
    <name evidence="3" type="ORF">SCLTRI_LOCUS4644</name>
</gene>
<dbReference type="InterPro" id="IPR037804">
    <property type="entry name" value="SGF73"/>
</dbReference>
<dbReference type="Pfam" id="PF08313">
    <property type="entry name" value="SCA7"/>
    <property type="match status" value="1"/>
</dbReference>
<evidence type="ECO:0000259" key="2">
    <source>
        <dbReference type="PROSITE" id="PS51505"/>
    </source>
</evidence>
<keyword evidence="4" id="KW-1185">Reference proteome</keyword>
<dbReference type="Gene3D" id="6.10.140.670">
    <property type="match status" value="1"/>
</dbReference>
<feature type="region of interest" description="Disordered" evidence="1">
    <location>
        <begin position="125"/>
        <end position="231"/>
    </location>
</feature>